<evidence type="ECO:0000256" key="2">
    <source>
        <dbReference type="ARBA" id="ARBA00022801"/>
    </source>
</evidence>
<dbReference type="CDD" id="cd23814">
    <property type="entry name" value="UEV_AKTIP"/>
    <property type="match status" value="1"/>
</dbReference>
<dbReference type="Gene3D" id="3.10.110.10">
    <property type="entry name" value="Ubiquitin Conjugating Enzyme"/>
    <property type="match status" value="1"/>
</dbReference>
<dbReference type="InterPro" id="IPR000608">
    <property type="entry name" value="UBC"/>
</dbReference>
<feature type="compositionally biased region" description="Polar residues" evidence="4">
    <location>
        <begin position="8"/>
        <end position="17"/>
    </location>
</feature>
<dbReference type="Proteomes" id="UP000241769">
    <property type="component" value="Unassembled WGS sequence"/>
</dbReference>
<feature type="short sequence motif" description="Histidine triad motif" evidence="3">
    <location>
        <begin position="361"/>
        <end position="365"/>
    </location>
</feature>
<name>A0A2P6N3Z7_9EUKA</name>
<dbReference type="EMBL" id="MDYQ01000210">
    <property type="protein sequence ID" value="PRP78684.1"/>
    <property type="molecule type" value="Genomic_DNA"/>
</dbReference>
<dbReference type="SUPFAM" id="SSF54197">
    <property type="entry name" value="HIT-like"/>
    <property type="match status" value="1"/>
</dbReference>
<dbReference type="Pfam" id="PF00179">
    <property type="entry name" value="UQ_con"/>
    <property type="match status" value="1"/>
</dbReference>
<dbReference type="PANTHER" id="PTHR12486:SF5">
    <property type="entry name" value="ADENOSINE 5'-MONOPHOSPHORAMIDASE HINT3"/>
    <property type="match status" value="1"/>
</dbReference>
<dbReference type="SMART" id="SM00212">
    <property type="entry name" value="UBCc"/>
    <property type="match status" value="1"/>
</dbReference>
<evidence type="ECO:0000259" key="7">
    <source>
        <dbReference type="PROSITE" id="PS51084"/>
    </source>
</evidence>
<dbReference type="SUPFAM" id="SSF54495">
    <property type="entry name" value="UBC-like"/>
    <property type="match status" value="1"/>
</dbReference>
<keyword evidence="5" id="KW-1133">Transmembrane helix</keyword>
<evidence type="ECO:0000256" key="4">
    <source>
        <dbReference type="SAM" id="MobiDB-lite"/>
    </source>
</evidence>
<evidence type="ECO:0000256" key="5">
    <source>
        <dbReference type="SAM" id="Phobius"/>
    </source>
</evidence>
<keyword evidence="5" id="KW-0472">Membrane</keyword>
<evidence type="ECO:0000313" key="8">
    <source>
        <dbReference type="EMBL" id="PRP78684.1"/>
    </source>
</evidence>
<evidence type="ECO:0000256" key="1">
    <source>
        <dbReference type="ARBA" id="ARBA00022741"/>
    </source>
</evidence>
<proteinExistence type="predicted"/>
<protein>
    <submittedName>
        <fullName evidence="8">Uncharacterized protein</fullName>
    </submittedName>
</protein>
<evidence type="ECO:0000259" key="6">
    <source>
        <dbReference type="PROSITE" id="PS50127"/>
    </source>
</evidence>
<keyword evidence="1" id="KW-0547">Nucleotide-binding</keyword>
<keyword evidence="5" id="KW-0812">Transmembrane</keyword>
<keyword evidence="9" id="KW-1185">Reference proteome</keyword>
<dbReference type="Pfam" id="PF11969">
    <property type="entry name" value="DcpS_C"/>
    <property type="match status" value="1"/>
</dbReference>
<feature type="domain" description="HIT" evidence="7">
    <location>
        <begin position="269"/>
        <end position="377"/>
    </location>
</feature>
<feature type="transmembrane region" description="Helical" evidence="5">
    <location>
        <begin position="240"/>
        <end position="262"/>
    </location>
</feature>
<dbReference type="GO" id="GO:0000166">
    <property type="term" value="F:nucleotide binding"/>
    <property type="evidence" value="ECO:0007669"/>
    <property type="project" value="UniProtKB-KW"/>
</dbReference>
<evidence type="ECO:0000313" key="9">
    <source>
        <dbReference type="Proteomes" id="UP000241769"/>
    </source>
</evidence>
<dbReference type="PROSITE" id="PS51084">
    <property type="entry name" value="HIT_2"/>
    <property type="match status" value="1"/>
</dbReference>
<dbReference type="Gene3D" id="3.30.428.10">
    <property type="entry name" value="HIT-like"/>
    <property type="match status" value="1"/>
</dbReference>
<keyword evidence="2" id="KW-0378">Hydrolase</keyword>
<dbReference type="STRING" id="1890364.A0A2P6N3Z7"/>
<feature type="region of interest" description="Disordered" evidence="4">
    <location>
        <begin position="1"/>
        <end position="20"/>
    </location>
</feature>
<organism evidence="8 9">
    <name type="scientific">Planoprotostelium fungivorum</name>
    <dbReference type="NCBI Taxonomy" id="1890364"/>
    <lineage>
        <taxon>Eukaryota</taxon>
        <taxon>Amoebozoa</taxon>
        <taxon>Evosea</taxon>
        <taxon>Variosea</taxon>
        <taxon>Cavosteliida</taxon>
        <taxon>Cavosteliaceae</taxon>
        <taxon>Planoprotostelium</taxon>
    </lineage>
</organism>
<dbReference type="OrthoDB" id="5596422at2759"/>
<dbReference type="AlphaFoldDB" id="A0A2P6N3Z7"/>
<feature type="domain" description="UBC core" evidence="6">
    <location>
        <begin position="26"/>
        <end position="191"/>
    </location>
</feature>
<dbReference type="GO" id="GO:0016787">
    <property type="term" value="F:hydrolase activity"/>
    <property type="evidence" value="ECO:0007669"/>
    <property type="project" value="UniProtKB-KW"/>
</dbReference>
<gene>
    <name evidence="8" type="ORF">PROFUN_13423</name>
</gene>
<dbReference type="PROSITE" id="PS50127">
    <property type="entry name" value="UBC_2"/>
    <property type="match status" value="1"/>
</dbReference>
<accession>A0A2P6N3Z7</accession>
<dbReference type="InterPro" id="IPR011146">
    <property type="entry name" value="HIT-like"/>
</dbReference>
<sequence length="406" mass="47059">MNPEDEQLISSGESPRQPTDAYSEYAREYRILIEYKYMVDRIASGLYVMPSLNSTFGTLLITPQHVSEIDTLIAVWNCAIFIRQGPYRHAVFKFDLIIPTKYPEFAPLVCFTSRVYHPQVDLESGSLNIQRAFPNWNHETDYLWQVLNYVKRVFYKIDTIEPLNQAAADMFVNNRQEFQEEARKCAEESAESCVHLNGMKFTKYDDTIHGSIQSAILDRVELMDSNSNDNEAPSTQEIHFLMFFILLLAPFLFLFGLLNLLWRSIRPCPFCAISKGKLKTNIVDQNDHCVCFVDRHPAGEHHYLVIPRQHVRDIGVAINGDMPIETVEAMIEMGRQVQKKHGPLVRFDMVFSRPIFAMIPHLHLHVVSEPLTCNWLRAEYLVNGIFHVTAQQAIFDMRQKRMKKQQ</sequence>
<reference evidence="8 9" key="1">
    <citation type="journal article" date="2018" name="Genome Biol. Evol.">
        <title>Multiple Roots of Fruiting Body Formation in Amoebozoa.</title>
        <authorList>
            <person name="Hillmann F."/>
            <person name="Forbes G."/>
            <person name="Novohradska S."/>
            <person name="Ferling I."/>
            <person name="Riege K."/>
            <person name="Groth M."/>
            <person name="Westermann M."/>
            <person name="Marz M."/>
            <person name="Spaller T."/>
            <person name="Winckler T."/>
            <person name="Schaap P."/>
            <person name="Glockner G."/>
        </authorList>
    </citation>
    <scope>NUCLEOTIDE SEQUENCE [LARGE SCALE GENOMIC DNA]</scope>
    <source>
        <strain evidence="8 9">Jena</strain>
    </source>
</reference>
<comment type="caution">
    <text evidence="8">The sequence shown here is derived from an EMBL/GenBank/DDBJ whole genome shotgun (WGS) entry which is preliminary data.</text>
</comment>
<dbReference type="InParanoid" id="A0A2P6N3Z7"/>
<evidence type="ECO:0000256" key="3">
    <source>
        <dbReference type="PROSITE-ProRule" id="PRU00464"/>
    </source>
</evidence>
<dbReference type="InterPro" id="IPR016135">
    <property type="entry name" value="UBQ-conjugating_enzyme/RWD"/>
</dbReference>
<dbReference type="PANTHER" id="PTHR12486">
    <property type="entry name" value="APRATAXIN-RELATED"/>
    <property type="match status" value="1"/>
</dbReference>
<dbReference type="InterPro" id="IPR036265">
    <property type="entry name" value="HIT-like_sf"/>
</dbReference>